<dbReference type="GO" id="GO:0016627">
    <property type="term" value="F:oxidoreductase activity, acting on the CH-CH group of donors"/>
    <property type="evidence" value="ECO:0007669"/>
    <property type="project" value="InterPro"/>
</dbReference>
<dbReference type="Gene3D" id="1.20.140.10">
    <property type="entry name" value="Butyryl-CoA Dehydrogenase, subunit A, domain 3"/>
    <property type="match status" value="1"/>
</dbReference>
<dbReference type="Pfam" id="PF00441">
    <property type="entry name" value="Acyl-CoA_dh_1"/>
    <property type="match status" value="1"/>
</dbReference>
<dbReference type="SUPFAM" id="SSF47203">
    <property type="entry name" value="Acyl-CoA dehydrogenase C-terminal domain-like"/>
    <property type="match status" value="1"/>
</dbReference>
<feature type="domain" description="Acyl-CoA dehydrogenase/oxidase C-terminal" evidence="2">
    <location>
        <begin position="4"/>
        <end position="74"/>
    </location>
</feature>
<dbReference type="InterPro" id="IPR009075">
    <property type="entry name" value="AcylCo_DH/oxidase_C"/>
</dbReference>
<accession>A0A183D4M5</accession>
<evidence type="ECO:0000313" key="3">
    <source>
        <dbReference type="WBParaSite" id="GPUH_0000367301-mRNA-1"/>
    </source>
</evidence>
<dbReference type="AlphaFoldDB" id="A0A183D4M5"/>
<dbReference type="InterPro" id="IPR036250">
    <property type="entry name" value="AcylCo_DH-like_C"/>
</dbReference>
<evidence type="ECO:0000256" key="1">
    <source>
        <dbReference type="ARBA" id="ARBA00022630"/>
    </source>
</evidence>
<protein>
    <submittedName>
        <fullName evidence="3">Acyl-CoA_dh_1 domain-containing protein</fullName>
    </submittedName>
</protein>
<proteinExistence type="predicted"/>
<reference evidence="3" key="1">
    <citation type="submission" date="2016-06" db="UniProtKB">
        <authorList>
            <consortium name="WormBaseParasite"/>
        </authorList>
    </citation>
    <scope>IDENTIFICATION</scope>
</reference>
<name>A0A183D4M5_9BILA</name>
<sequence>LTMSLWGINGSRVNVASCWLGASQMSIDLAIEHFKSDSQRAKPTSDVLSDEWELAAMASKLYASRLLVREAAGHIQVPFFLVHF</sequence>
<dbReference type="GO" id="GO:0005739">
    <property type="term" value="C:mitochondrion"/>
    <property type="evidence" value="ECO:0007669"/>
    <property type="project" value="TreeGrafter"/>
</dbReference>
<evidence type="ECO:0000259" key="2">
    <source>
        <dbReference type="Pfam" id="PF00441"/>
    </source>
</evidence>
<dbReference type="WBParaSite" id="GPUH_0000367301-mRNA-1">
    <property type="protein sequence ID" value="GPUH_0000367301-mRNA-1"/>
    <property type="gene ID" value="GPUH_0000367301"/>
</dbReference>
<keyword evidence="1" id="KW-0285">Flavoprotein</keyword>
<dbReference type="InterPro" id="IPR052547">
    <property type="entry name" value="Mito_Isobutyryl-CoADH"/>
</dbReference>
<dbReference type="PANTHER" id="PTHR43831:SF1">
    <property type="entry name" value="ISOBUTYRYL-COA DEHYDROGENASE, MITOCHONDRIAL"/>
    <property type="match status" value="1"/>
</dbReference>
<dbReference type="PANTHER" id="PTHR43831">
    <property type="entry name" value="ISOBUTYRYL-COA DEHYDROGENASE"/>
    <property type="match status" value="1"/>
</dbReference>
<organism evidence="3">
    <name type="scientific">Gongylonema pulchrum</name>
    <dbReference type="NCBI Taxonomy" id="637853"/>
    <lineage>
        <taxon>Eukaryota</taxon>
        <taxon>Metazoa</taxon>
        <taxon>Ecdysozoa</taxon>
        <taxon>Nematoda</taxon>
        <taxon>Chromadorea</taxon>
        <taxon>Rhabditida</taxon>
        <taxon>Spirurina</taxon>
        <taxon>Spiruromorpha</taxon>
        <taxon>Spiruroidea</taxon>
        <taxon>Gongylonematidae</taxon>
        <taxon>Gongylonema</taxon>
    </lineage>
</organism>